<protein>
    <recommendedName>
        <fullName evidence="2">2-amino-4-hydroxy-6-hydroxymethyldihydropteridine diphosphokinase</fullName>
        <ecNumber evidence="2">2.7.6.3</ecNumber>
    </recommendedName>
</protein>
<dbReference type="Pfam" id="PF01288">
    <property type="entry name" value="HPPK"/>
    <property type="match status" value="1"/>
</dbReference>
<keyword evidence="10" id="KW-1185">Reference proteome</keyword>
<accession>A0A1H6RRD3</accession>
<dbReference type="Proteomes" id="UP000242999">
    <property type="component" value="Unassembled WGS sequence"/>
</dbReference>
<dbReference type="UniPathway" id="UPA00077">
    <property type="reaction ID" value="UER00155"/>
</dbReference>
<dbReference type="GO" id="GO:0005524">
    <property type="term" value="F:ATP binding"/>
    <property type="evidence" value="ECO:0007669"/>
    <property type="project" value="UniProtKB-KW"/>
</dbReference>
<dbReference type="AlphaFoldDB" id="A0A1H6RRD3"/>
<dbReference type="PANTHER" id="PTHR43071">
    <property type="entry name" value="2-AMINO-4-HYDROXY-6-HYDROXYMETHYLDIHYDROPTERIDINE PYROPHOSPHOKINASE"/>
    <property type="match status" value="1"/>
</dbReference>
<dbReference type="InterPro" id="IPR035907">
    <property type="entry name" value="Hppk_sf"/>
</dbReference>
<dbReference type="NCBIfam" id="TIGR01498">
    <property type="entry name" value="folK"/>
    <property type="match status" value="1"/>
</dbReference>
<dbReference type="OrthoDB" id="9790168at2"/>
<organism evidence="9 10">
    <name type="scientific">Allopseudospirillum japonicum</name>
    <dbReference type="NCBI Taxonomy" id="64971"/>
    <lineage>
        <taxon>Bacteria</taxon>
        <taxon>Pseudomonadati</taxon>
        <taxon>Pseudomonadota</taxon>
        <taxon>Gammaproteobacteria</taxon>
        <taxon>Oceanospirillales</taxon>
        <taxon>Oceanospirillaceae</taxon>
        <taxon>Allopseudospirillum</taxon>
    </lineage>
</organism>
<dbReference type="GO" id="GO:0003848">
    <property type="term" value="F:2-amino-4-hydroxy-6-hydroxymethyldihydropteridine diphosphokinase activity"/>
    <property type="evidence" value="ECO:0007669"/>
    <property type="project" value="UniProtKB-EC"/>
</dbReference>
<dbReference type="GO" id="GO:0046656">
    <property type="term" value="P:folic acid biosynthetic process"/>
    <property type="evidence" value="ECO:0007669"/>
    <property type="project" value="UniProtKB-KW"/>
</dbReference>
<dbReference type="InterPro" id="IPR000550">
    <property type="entry name" value="Hppk"/>
</dbReference>
<dbReference type="EC" id="2.7.6.3" evidence="2"/>
<keyword evidence="4" id="KW-0547">Nucleotide-binding</keyword>
<dbReference type="RefSeq" id="WP_093309019.1">
    <property type="nucleotide sequence ID" value="NZ_FNYH01000004.1"/>
</dbReference>
<gene>
    <name evidence="9" type="ORF">SAMN05421831_104148</name>
</gene>
<dbReference type="STRING" id="64971.SAMN05421831_104148"/>
<evidence type="ECO:0000313" key="9">
    <source>
        <dbReference type="EMBL" id="SEI57026.1"/>
    </source>
</evidence>
<keyword evidence="3" id="KW-0808">Transferase</keyword>
<feature type="domain" description="7,8-dihydro-6-hydroxymethylpterin-pyrophosphokinase" evidence="8">
    <location>
        <begin position="5"/>
        <end position="131"/>
    </location>
</feature>
<evidence type="ECO:0000256" key="4">
    <source>
        <dbReference type="ARBA" id="ARBA00022741"/>
    </source>
</evidence>
<keyword evidence="5 9" id="KW-0418">Kinase</keyword>
<evidence type="ECO:0000256" key="7">
    <source>
        <dbReference type="ARBA" id="ARBA00022909"/>
    </source>
</evidence>
<evidence type="ECO:0000256" key="6">
    <source>
        <dbReference type="ARBA" id="ARBA00022840"/>
    </source>
</evidence>
<sequence>MTQVYLSLGTNLQPQHHLRCALDALHARFGELALSPVYQCAPVGVSGADFLNLVVGLHTQEAIFSLYSYTKAVEAYYRRTEPKHTKTYTRALDIDLLTYGETCAYQDGRQLPCKTILQYDFILRPLADLAPHEYLPGQDATYAQLWQTDAHPEQKLQQIDFHWQPAHLWPQDPQLIAYLAELTKAPVYT</sequence>
<evidence type="ECO:0000259" key="8">
    <source>
        <dbReference type="Pfam" id="PF01288"/>
    </source>
</evidence>
<evidence type="ECO:0000313" key="10">
    <source>
        <dbReference type="Proteomes" id="UP000242999"/>
    </source>
</evidence>
<dbReference type="EMBL" id="FNYH01000004">
    <property type="protein sequence ID" value="SEI57026.1"/>
    <property type="molecule type" value="Genomic_DNA"/>
</dbReference>
<evidence type="ECO:0000256" key="1">
    <source>
        <dbReference type="ARBA" id="ARBA00005051"/>
    </source>
</evidence>
<reference evidence="10" key="1">
    <citation type="submission" date="2016-10" db="EMBL/GenBank/DDBJ databases">
        <authorList>
            <person name="Varghese N."/>
            <person name="Submissions S."/>
        </authorList>
    </citation>
    <scope>NUCLEOTIDE SEQUENCE [LARGE SCALE GENOMIC DNA]</scope>
    <source>
        <strain evidence="10">DSM 7165</strain>
    </source>
</reference>
<comment type="pathway">
    <text evidence="1">Cofactor biosynthesis; tetrahydrofolate biosynthesis; 2-amino-4-hydroxy-6-hydroxymethyl-7,8-dihydropteridine diphosphate from 7,8-dihydroneopterin triphosphate: step 4/4.</text>
</comment>
<dbReference type="GO" id="GO:0016301">
    <property type="term" value="F:kinase activity"/>
    <property type="evidence" value="ECO:0007669"/>
    <property type="project" value="UniProtKB-KW"/>
</dbReference>
<proteinExistence type="predicted"/>
<evidence type="ECO:0000256" key="3">
    <source>
        <dbReference type="ARBA" id="ARBA00022679"/>
    </source>
</evidence>
<dbReference type="Gene3D" id="3.30.70.560">
    <property type="entry name" value="7,8-Dihydro-6-hydroxymethylpterin-pyrophosphokinase HPPK"/>
    <property type="match status" value="1"/>
</dbReference>
<evidence type="ECO:0000256" key="5">
    <source>
        <dbReference type="ARBA" id="ARBA00022777"/>
    </source>
</evidence>
<dbReference type="PANTHER" id="PTHR43071:SF2">
    <property type="entry name" value="2-AMINO-4-HYDROXY-6-HYDROXYMETHYLDIHYDROPTERIDINE PYROPHOSPHOKINASE"/>
    <property type="match status" value="1"/>
</dbReference>
<keyword evidence="7" id="KW-0289">Folate biosynthesis</keyword>
<name>A0A1H6RRD3_9GAMM</name>
<dbReference type="GO" id="GO:0046654">
    <property type="term" value="P:tetrahydrofolate biosynthetic process"/>
    <property type="evidence" value="ECO:0007669"/>
    <property type="project" value="UniProtKB-UniPathway"/>
</dbReference>
<dbReference type="SUPFAM" id="SSF55083">
    <property type="entry name" value="6-hydroxymethyl-7,8-dihydropterin pyrophosphokinase, HPPK"/>
    <property type="match status" value="1"/>
</dbReference>
<evidence type="ECO:0000256" key="2">
    <source>
        <dbReference type="ARBA" id="ARBA00013253"/>
    </source>
</evidence>
<keyword evidence="6" id="KW-0067">ATP-binding</keyword>